<sequence>MVFSNGRNLTAVTGRRSKHISPIYGTE</sequence>
<reference evidence="1" key="1">
    <citation type="submission" date="2014-11" db="EMBL/GenBank/DDBJ databases">
        <authorList>
            <person name="Amaro Gonzalez C."/>
        </authorList>
    </citation>
    <scope>NUCLEOTIDE SEQUENCE</scope>
</reference>
<dbReference type="EMBL" id="GBXM01041053">
    <property type="protein sequence ID" value="JAH67524.1"/>
    <property type="molecule type" value="Transcribed_RNA"/>
</dbReference>
<reference evidence="1" key="2">
    <citation type="journal article" date="2015" name="Fish Shellfish Immunol.">
        <title>Early steps in the European eel (Anguilla anguilla)-Vibrio vulnificus interaction in the gills: Role of the RtxA13 toxin.</title>
        <authorList>
            <person name="Callol A."/>
            <person name="Pajuelo D."/>
            <person name="Ebbesson L."/>
            <person name="Teles M."/>
            <person name="MacKenzie S."/>
            <person name="Amaro C."/>
        </authorList>
    </citation>
    <scope>NUCLEOTIDE SEQUENCE</scope>
</reference>
<protein>
    <submittedName>
        <fullName evidence="1">Uncharacterized protein</fullName>
    </submittedName>
</protein>
<proteinExistence type="predicted"/>
<evidence type="ECO:0000313" key="1">
    <source>
        <dbReference type="EMBL" id="JAH67524.1"/>
    </source>
</evidence>
<accession>A0A0E9UNS7</accession>
<dbReference type="AlphaFoldDB" id="A0A0E9UNS7"/>
<name>A0A0E9UNS7_ANGAN</name>
<organism evidence="1">
    <name type="scientific">Anguilla anguilla</name>
    <name type="common">European freshwater eel</name>
    <name type="synonym">Muraena anguilla</name>
    <dbReference type="NCBI Taxonomy" id="7936"/>
    <lineage>
        <taxon>Eukaryota</taxon>
        <taxon>Metazoa</taxon>
        <taxon>Chordata</taxon>
        <taxon>Craniata</taxon>
        <taxon>Vertebrata</taxon>
        <taxon>Euteleostomi</taxon>
        <taxon>Actinopterygii</taxon>
        <taxon>Neopterygii</taxon>
        <taxon>Teleostei</taxon>
        <taxon>Anguilliformes</taxon>
        <taxon>Anguillidae</taxon>
        <taxon>Anguilla</taxon>
    </lineage>
</organism>